<evidence type="ECO:0000256" key="3">
    <source>
        <dbReference type="ARBA" id="ARBA00022989"/>
    </source>
</evidence>
<dbReference type="InterPro" id="IPR036465">
    <property type="entry name" value="vWFA_dom_sf"/>
</dbReference>
<dbReference type="HOGENOM" id="CLU_024570_2_0_11"/>
<keyword evidence="8" id="KW-1185">Reference proteome</keyword>
<dbReference type="Pfam" id="PF07584">
    <property type="entry name" value="BatA"/>
    <property type="match status" value="1"/>
</dbReference>
<gene>
    <name evidence="7" type="ordered locus">Namu_2300</name>
</gene>
<accession>C8XKB5</accession>
<dbReference type="PANTHER" id="PTHR22550">
    <property type="entry name" value="SPORE GERMINATION PROTEIN"/>
    <property type="match status" value="1"/>
</dbReference>
<sequence precursor="true">MSFASPWWLAAGLLVLALGVGYLIAQRRRRRNTVKFANLELLDKVAPGRPGWWRHIPTALVLVGLMLLTVALAGPTAQAKEPRNRAVVMLAVDTSLSMEATDVAPNRLDAAKEAAQSFVDDLTPGVNLGIVSFAGIATVLVSPTTDRTVAKQAIDGLTLDERTATGEAIISSLQTIELFSKTLPPDGTDTGPPPARIVLMTDGKRTVGRTEQDAAQRAADAGVPVSVIAFGTDNGSITVNDEVIPVPLDTEAMQQIAQISGGDFHQAASAEELKSIYAQLGEQIGYETKERDVSKPWLIAGTMLVVLGSAAALVITARIP</sequence>
<feature type="transmembrane region" description="Helical" evidence="5">
    <location>
        <begin position="6"/>
        <end position="25"/>
    </location>
</feature>
<keyword evidence="1" id="KW-1003">Cell membrane</keyword>
<dbReference type="InterPro" id="IPR002035">
    <property type="entry name" value="VWF_A"/>
</dbReference>
<dbReference type="KEGG" id="nml:Namu_2300"/>
<dbReference type="NCBIfam" id="TIGR02226">
    <property type="entry name" value="two_anch"/>
    <property type="match status" value="1"/>
</dbReference>
<evidence type="ECO:0000259" key="6">
    <source>
        <dbReference type="PROSITE" id="PS50234"/>
    </source>
</evidence>
<keyword evidence="2 5" id="KW-0812">Transmembrane</keyword>
<dbReference type="InParanoid" id="C8XKB5"/>
<dbReference type="PROSITE" id="PS50234">
    <property type="entry name" value="VWFA"/>
    <property type="match status" value="1"/>
</dbReference>
<dbReference type="SMART" id="SM00327">
    <property type="entry name" value="VWA"/>
    <property type="match status" value="1"/>
</dbReference>
<dbReference type="NCBIfam" id="NF010238">
    <property type="entry name" value="PRK13685.1"/>
    <property type="match status" value="1"/>
</dbReference>
<dbReference type="SUPFAM" id="SSF53300">
    <property type="entry name" value="vWA-like"/>
    <property type="match status" value="1"/>
</dbReference>
<evidence type="ECO:0000256" key="2">
    <source>
        <dbReference type="ARBA" id="ARBA00022692"/>
    </source>
</evidence>
<feature type="transmembrane region" description="Helical" evidence="5">
    <location>
        <begin position="59"/>
        <end position="77"/>
    </location>
</feature>
<reference evidence="7 8" key="2">
    <citation type="journal article" date="2010" name="Stand. Genomic Sci.">
        <title>Complete genome sequence of Nakamurella multipartita type strain (Y-104).</title>
        <authorList>
            <person name="Tice H."/>
            <person name="Mayilraj S."/>
            <person name="Sims D."/>
            <person name="Lapidus A."/>
            <person name="Nolan M."/>
            <person name="Lucas S."/>
            <person name="Glavina Del Rio T."/>
            <person name="Copeland A."/>
            <person name="Cheng J.F."/>
            <person name="Meincke L."/>
            <person name="Bruce D."/>
            <person name="Goodwin L."/>
            <person name="Pitluck S."/>
            <person name="Ivanova N."/>
            <person name="Mavromatis K."/>
            <person name="Ovchinnikova G."/>
            <person name="Pati A."/>
            <person name="Chen A."/>
            <person name="Palaniappan K."/>
            <person name="Land M."/>
            <person name="Hauser L."/>
            <person name="Chang Y.J."/>
            <person name="Jeffries C.D."/>
            <person name="Detter J.C."/>
            <person name="Brettin T."/>
            <person name="Rohde M."/>
            <person name="Goker M."/>
            <person name="Bristow J."/>
            <person name="Eisen J.A."/>
            <person name="Markowitz V."/>
            <person name="Hugenholtz P."/>
            <person name="Kyrpides N.C."/>
            <person name="Klenk H.P."/>
            <person name="Chen F."/>
        </authorList>
    </citation>
    <scope>NUCLEOTIDE SEQUENCE [LARGE SCALE GENOMIC DNA]</scope>
    <source>
        <strain evidence="8">ATCC 700099 / DSM 44233 / CIP 104796 / JCM 9543 / NBRC 105858 / Y-104</strain>
    </source>
</reference>
<dbReference type="Gene3D" id="3.40.50.410">
    <property type="entry name" value="von Willebrand factor, type A domain"/>
    <property type="match status" value="1"/>
</dbReference>
<dbReference type="STRING" id="479431.Namu_2300"/>
<dbReference type="PANTHER" id="PTHR22550:SF5">
    <property type="entry name" value="LEUCINE ZIPPER PROTEIN 4"/>
    <property type="match status" value="1"/>
</dbReference>
<dbReference type="eggNOG" id="COG2304">
    <property type="taxonomic scope" value="Bacteria"/>
</dbReference>
<dbReference type="EMBL" id="CP001737">
    <property type="protein sequence ID" value="ACV78677.1"/>
    <property type="molecule type" value="Genomic_DNA"/>
</dbReference>
<keyword evidence="3 5" id="KW-1133">Transmembrane helix</keyword>
<evidence type="ECO:0000313" key="7">
    <source>
        <dbReference type="EMBL" id="ACV78677.1"/>
    </source>
</evidence>
<dbReference type="InterPro" id="IPR050768">
    <property type="entry name" value="UPF0353/GerABKA_families"/>
</dbReference>
<evidence type="ECO:0000256" key="5">
    <source>
        <dbReference type="SAM" id="Phobius"/>
    </source>
</evidence>
<evidence type="ECO:0000313" key="8">
    <source>
        <dbReference type="Proteomes" id="UP000002218"/>
    </source>
</evidence>
<protein>
    <recommendedName>
        <fullName evidence="6">VWFA domain-containing protein</fullName>
    </recommendedName>
</protein>
<dbReference type="InterPro" id="IPR011933">
    <property type="entry name" value="Double_TM_dom"/>
</dbReference>
<evidence type="ECO:0000256" key="4">
    <source>
        <dbReference type="ARBA" id="ARBA00023136"/>
    </source>
</evidence>
<dbReference type="Proteomes" id="UP000002218">
    <property type="component" value="Chromosome"/>
</dbReference>
<proteinExistence type="predicted"/>
<dbReference type="Pfam" id="PF13519">
    <property type="entry name" value="VWA_2"/>
    <property type="match status" value="1"/>
</dbReference>
<feature type="transmembrane region" description="Helical" evidence="5">
    <location>
        <begin position="297"/>
        <end position="317"/>
    </location>
</feature>
<evidence type="ECO:0000256" key="1">
    <source>
        <dbReference type="ARBA" id="ARBA00022475"/>
    </source>
</evidence>
<dbReference type="InterPro" id="IPR024163">
    <property type="entry name" value="Aerotolerance_reg_N"/>
</dbReference>
<name>C8XKB5_NAKMY</name>
<dbReference type="AlphaFoldDB" id="C8XKB5"/>
<reference evidence="8" key="1">
    <citation type="submission" date="2009-09" db="EMBL/GenBank/DDBJ databases">
        <title>The complete genome of Nakamurella multipartita DSM 44233.</title>
        <authorList>
            <consortium name="US DOE Joint Genome Institute (JGI-PGF)"/>
            <person name="Lucas S."/>
            <person name="Copeland A."/>
            <person name="Lapidus A."/>
            <person name="Glavina del Rio T."/>
            <person name="Dalin E."/>
            <person name="Tice H."/>
            <person name="Bruce D."/>
            <person name="Goodwin L."/>
            <person name="Pitluck S."/>
            <person name="Kyrpides N."/>
            <person name="Mavromatis K."/>
            <person name="Ivanova N."/>
            <person name="Ovchinnikova G."/>
            <person name="Sims D."/>
            <person name="Meincke L."/>
            <person name="Brettin T."/>
            <person name="Detter J.C."/>
            <person name="Han C."/>
            <person name="Larimer F."/>
            <person name="Land M."/>
            <person name="Hauser L."/>
            <person name="Markowitz V."/>
            <person name="Cheng J.-F."/>
            <person name="Hugenholtz P."/>
            <person name="Woyke T."/>
            <person name="Wu D."/>
            <person name="Klenk H.-P."/>
            <person name="Eisen J.A."/>
        </authorList>
    </citation>
    <scope>NUCLEOTIDE SEQUENCE [LARGE SCALE GENOMIC DNA]</scope>
    <source>
        <strain evidence="8">ATCC 700099 / DSM 44233 / CIP 104796 / JCM 9543 / NBRC 105858 / Y-104</strain>
    </source>
</reference>
<keyword evidence="4 5" id="KW-0472">Membrane</keyword>
<organism evidence="7 8">
    <name type="scientific">Nakamurella multipartita (strain ATCC 700099 / DSM 44233 / CIP 104796 / JCM 9543 / NBRC 105858 / Y-104)</name>
    <name type="common">Microsphaera multipartita</name>
    <dbReference type="NCBI Taxonomy" id="479431"/>
    <lineage>
        <taxon>Bacteria</taxon>
        <taxon>Bacillati</taxon>
        <taxon>Actinomycetota</taxon>
        <taxon>Actinomycetes</taxon>
        <taxon>Nakamurellales</taxon>
        <taxon>Nakamurellaceae</taxon>
        <taxon>Nakamurella</taxon>
    </lineage>
</organism>
<feature type="domain" description="VWFA" evidence="6">
    <location>
        <begin position="87"/>
        <end position="280"/>
    </location>
</feature>